<keyword evidence="1" id="KW-1133">Transmembrane helix</keyword>
<feature type="transmembrane region" description="Helical" evidence="1">
    <location>
        <begin position="131"/>
        <end position="152"/>
    </location>
</feature>
<keyword evidence="1" id="KW-0472">Membrane</keyword>
<dbReference type="EMBL" id="GISG01193896">
    <property type="protein sequence ID" value="MBA4656874.1"/>
    <property type="molecule type" value="Transcribed_RNA"/>
</dbReference>
<name>A0A7C9A1P5_OPUST</name>
<evidence type="ECO:0000313" key="2">
    <source>
        <dbReference type="EMBL" id="MBA4656874.1"/>
    </source>
</evidence>
<dbReference type="AlphaFoldDB" id="A0A7C9A1P5"/>
<keyword evidence="1" id="KW-0812">Transmembrane</keyword>
<sequence length="298" mass="34253">MPKPTNKLTWSNASECTIRSQPHKNFTVLLEEFHAISIKTASTSHPCIMYTRNTPKVISLICMPIFRPFCRITSTFIVPAFTHQFLCIPSNCFLFHHPRPVSPHTNIWPLHVHSHLLVLILMLWRFRFITIIQYLNTMSITIVIMTIVIIQIHSSSTSLPHPSHREKTHDGRPRSKLCLSLTFTRRKPQWKVPKTPKILTLFQFHPRKTAQRNPMKCPPTSLILTPQTTTLIHLIILIDIKTVRAKSPERARTCTSTITIDMLLIGKNKGKLGIQLGFLGRVRKIFICLRNQIQGLPS</sequence>
<reference evidence="2" key="1">
    <citation type="journal article" date="2013" name="J. Plant Res.">
        <title>Effect of fungi and light on seed germination of three Opuntia species from semiarid lands of central Mexico.</title>
        <authorList>
            <person name="Delgado-Sanchez P."/>
            <person name="Jimenez-Bremont J.F."/>
            <person name="Guerrero-Gonzalez Mde L."/>
            <person name="Flores J."/>
        </authorList>
    </citation>
    <scope>NUCLEOTIDE SEQUENCE</scope>
    <source>
        <tissue evidence="2">Cladode</tissue>
    </source>
</reference>
<organism evidence="2">
    <name type="scientific">Opuntia streptacantha</name>
    <name type="common">Prickly pear cactus</name>
    <name type="synonym">Opuntia cardona</name>
    <dbReference type="NCBI Taxonomy" id="393608"/>
    <lineage>
        <taxon>Eukaryota</taxon>
        <taxon>Viridiplantae</taxon>
        <taxon>Streptophyta</taxon>
        <taxon>Embryophyta</taxon>
        <taxon>Tracheophyta</taxon>
        <taxon>Spermatophyta</taxon>
        <taxon>Magnoliopsida</taxon>
        <taxon>eudicotyledons</taxon>
        <taxon>Gunneridae</taxon>
        <taxon>Pentapetalae</taxon>
        <taxon>Caryophyllales</taxon>
        <taxon>Cactineae</taxon>
        <taxon>Cactaceae</taxon>
        <taxon>Opuntioideae</taxon>
        <taxon>Opuntia</taxon>
    </lineage>
</organism>
<proteinExistence type="predicted"/>
<accession>A0A7C9A1P5</accession>
<reference evidence="2" key="2">
    <citation type="submission" date="2020-07" db="EMBL/GenBank/DDBJ databases">
        <authorList>
            <person name="Vera ALvarez R."/>
            <person name="Arias-Moreno D.M."/>
            <person name="Jimenez-Jacinto V."/>
            <person name="Jimenez-Bremont J.F."/>
            <person name="Swaminathan K."/>
            <person name="Moose S.P."/>
            <person name="Guerrero-Gonzalez M.L."/>
            <person name="Marino-Ramirez L."/>
            <person name="Landsman D."/>
            <person name="Rodriguez-Kessler M."/>
            <person name="Delgado-Sanchez P."/>
        </authorList>
    </citation>
    <scope>NUCLEOTIDE SEQUENCE</scope>
    <source>
        <tissue evidence="2">Cladode</tissue>
    </source>
</reference>
<protein>
    <submittedName>
        <fullName evidence="2">Uncharacterized protein</fullName>
    </submittedName>
</protein>
<evidence type="ECO:0000256" key="1">
    <source>
        <dbReference type="SAM" id="Phobius"/>
    </source>
</evidence>